<evidence type="ECO:0000256" key="1">
    <source>
        <dbReference type="SAM" id="Phobius"/>
    </source>
</evidence>
<dbReference type="OrthoDB" id="6400719at2"/>
<feature type="transmembrane region" description="Helical" evidence="1">
    <location>
        <begin position="70"/>
        <end position="92"/>
    </location>
</feature>
<accession>A0A4R8DIF6</accession>
<name>A0A4R8DIF6_9BACT</name>
<dbReference type="RefSeq" id="WP_133998293.1">
    <property type="nucleotide sequence ID" value="NZ_SODV01000002.1"/>
</dbReference>
<evidence type="ECO:0000313" key="2">
    <source>
        <dbReference type="EMBL" id="TDW96946.1"/>
    </source>
</evidence>
<sequence>MLRNVVAILCYCTFVGWVIAYGLHRRAKTPLGAFHLRQTFLLYVLSLSLSLADGMIEWNPVYRPALSPVLVLWGTALFVLWLVGLIGALNGAARSIPLIGKKAQEVFPGITA</sequence>
<gene>
    <name evidence="2" type="ORF">EDB95_4782</name>
</gene>
<dbReference type="EMBL" id="SODV01000002">
    <property type="protein sequence ID" value="TDW96946.1"/>
    <property type="molecule type" value="Genomic_DNA"/>
</dbReference>
<dbReference type="Proteomes" id="UP000294498">
    <property type="component" value="Unassembled WGS sequence"/>
</dbReference>
<feature type="transmembrane region" description="Helical" evidence="1">
    <location>
        <begin position="6"/>
        <end position="24"/>
    </location>
</feature>
<feature type="transmembrane region" description="Helical" evidence="1">
    <location>
        <begin position="40"/>
        <end position="58"/>
    </location>
</feature>
<keyword evidence="1" id="KW-0812">Transmembrane</keyword>
<evidence type="ECO:0000313" key="3">
    <source>
        <dbReference type="Proteomes" id="UP000294498"/>
    </source>
</evidence>
<organism evidence="2 3">
    <name type="scientific">Dinghuibacter silviterrae</name>
    <dbReference type="NCBI Taxonomy" id="1539049"/>
    <lineage>
        <taxon>Bacteria</taxon>
        <taxon>Pseudomonadati</taxon>
        <taxon>Bacteroidota</taxon>
        <taxon>Chitinophagia</taxon>
        <taxon>Chitinophagales</taxon>
        <taxon>Chitinophagaceae</taxon>
        <taxon>Dinghuibacter</taxon>
    </lineage>
</organism>
<dbReference type="AlphaFoldDB" id="A0A4R8DIF6"/>
<keyword evidence="3" id="KW-1185">Reference proteome</keyword>
<keyword evidence="1" id="KW-0472">Membrane</keyword>
<proteinExistence type="predicted"/>
<comment type="caution">
    <text evidence="2">The sequence shown here is derived from an EMBL/GenBank/DDBJ whole genome shotgun (WGS) entry which is preliminary data.</text>
</comment>
<protein>
    <submittedName>
        <fullName evidence="2">Putative membrane protein</fullName>
    </submittedName>
</protein>
<keyword evidence="1" id="KW-1133">Transmembrane helix</keyword>
<reference evidence="2 3" key="1">
    <citation type="submission" date="2019-03" db="EMBL/GenBank/DDBJ databases">
        <title>Genomic Encyclopedia of Type Strains, Phase IV (KMG-IV): sequencing the most valuable type-strain genomes for metagenomic binning, comparative biology and taxonomic classification.</title>
        <authorList>
            <person name="Goeker M."/>
        </authorList>
    </citation>
    <scope>NUCLEOTIDE SEQUENCE [LARGE SCALE GENOMIC DNA]</scope>
    <source>
        <strain evidence="2 3">DSM 100059</strain>
    </source>
</reference>